<dbReference type="HOGENOM" id="CLU_343825_0_0_6"/>
<dbReference type="KEGG" id="lha:LHA_1535"/>
<dbReference type="PATRIC" id="fig|449.7.peg.756"/>
<name>A0A0A8USV2_LEGHA</name>
<dbReference type="Proteomes" id="UP000032803">
    <property type="component" value="Chromosome I"/>
</dbReference>
<dbReference type="EMBL" id="LN681225">
    <property type="protein sequence ID" value="CEK10576.1"/>
    <property type="molecule type" value="Genomic_DNA"/>
</dbReference>
<proteinExistence type="predicted"/>
<dbReference type="InterPro" id="IPR036770">
    <property type="entry name" value="Ankyrin_rpt-contain_sf"/>
</dbReference>
<evidence type="ECO:0008006" key="3">
    <source>
        <dbReference type="Google" id="ProtNLM"/>
    </source>
</evidence>
<evidence type="ECO:0000313" key="1">
    <source>
        <dbReference type="EMBL" id="CEK10576.1"/>
    </source>
</evidence>
<evidence type="ECO:0000313" key="2">
    <source>
        <dbReference type="Proteomes" id="UP000032803"/>
    </source>
</evidence>
<accession>A0A0A8USV2</accession>
<dbReference type="STRING" id="449.LHA_1535"/>
<protein>
    <recommendedName>
        <fullName evidence="3">Ankyrin repeats (3 copies)</fullName>
    </recommendedName>
</protein>
<dbReference type="RefSeq" id="WP_045105926.1">
    <property type="nucleotide sequence ID" value="NZ_LN681225.1"/>
</dbReference>
<dbReference type="AlphaFoldDB" id="A0A0A8USV2"/>
<gene>
    <name evidence="1" type="ORF">LHA_1535</name>
</gene>
<organism evidence="1 2">
    <name type="scientific">Legionella hackeliae</name>
    <dbReference type="NCBI Taxonomy" id="449"/>
    <lineage>
        <taxon>Bacteria</taxon>
        <taxon>Pseudomonadati</taxon>
        <taxon>Pseudomonadota</taxon>
        <taxon>Gammaproteobacteria</taxon>
        <taxon>Legionellales</taxon>
        <taxon>Legionellaceae</taxon>
        <taxon>Legionella</taxon>
    </lineage>
</organism>
<reference evidence="2" key="1">
    <citation type="submission" date="2014-09" db="EMBL/GenBank/DDBJ databases">
        <authorList>
            <person name="Gomez-Valero L."/>
        </authorList>
    </citation>
    <scope>NUCLEOTIDE SEQUENCE [LARGE SCALE GENOMIC DNA]</scope>
    <source>
        <strain evidence="2">ATCC35250</strain>
    </source>
</reference>
<dbReference type="Gene3D" id="1.25.40.20">
    <property type="entry name" value="Ankyrin repeat-containing domain"/>
    <property type="match status" value="1"/>
</dbReference>
<sequence length="828" mass="93895">MNDIIVSFDDAQGGFGDILFAAKLAAEIKKDLISRGQLIGDVYLVCNGNNRFLGKMETSRSDLEFGINFITTSKATEMMGKGELDPYMIIEAPTPATIPIQPKNKTARIISAREYSYGPFETVKLGTSYKTPPKSRQREAHQVIQEDYKIKIEQDEADRVKKYNTTGAKETIRTGLINELNEEGILLTDELTEIAELKRRGDQDELSQQKESMMTYLPERMRNLLLQGNENLRKYEEKTELSYGYSHRSSADFLKIHSGYIKSSNKNQDVFLSGAVIVDQVKKQLEDLKEELIKQGFTKIIFHNYDSGDEESLYDSGKEGKVYRLMYTNGIPHPQVIALTAISGPLCLASGDQSLGEAISSDKLICYETFPHKVLLYSAYEERAEALSKDTQDALKLMSLSTSDDKTSSLEQLQALGENLRTNDTVRSEISLVNKSIIDKGSLGKAFTARINDGYPPVTHPIDKAIIEGTFDPAKMLEQVEYPKHLFLAIRYGKINDVEAIVAHKPACLTQQDSLGNNAFIVAAQHNQYKILQQLVERAHKLGIPFADTQETKCINAQNKHFAGYTMCDYLSPLIRHNEKIRNAIFGAYSSDVEKALAARTPKVEVKKAPPLTVSLGFFHHAQKPVNIWKSLEENVVESFTQLQENEFQTKMTPFLVVAREYLKGQQPKYEKEYMEVCAACKEMKIPENWAYRHVEEYRKMLTEVELFIKQNDKLIQEIGTEWLPEPTKTLWAVFEDKFSQESEDSLKPLLAVLRDGFKDRQEELGDYESCLAACDEVGVKETWGDDNIDKYNEALEALQEIIIQDPELKDYGTDWLPAAKQRQELLL</sequence>
<dbReference type="SUPFAM" id="SSF48403">
    <property type="entry name" value="Ankyrin repeat"/>
    <property type="match status" value="1"/>
</dbReference>
<dbReference type="OrthoDB" id="5631262at2"/>
<keyword evidence="2" id="KW-1185">Reference proteome</keyword>